<organism evidence="1 2">
    <name type="scientific">Rodentibacter mrazii</name>
    <dbReference type="NCBI Taxonomy" id="1908257"/>
    <lineage>
        <taxon>Bacteria</taxon>
        <taxon>Pseudomonadati</taxon>
        <taxon>Pseudomonadota</taxon>
        <taxon>Gammaproteobacteria</taxon>
        <taxon>Pasteurellales</taxon>
        <taxon>Pasteurellaceae</taxon>
        <taxon>Rodentibacter</taxon>
    </lineage>
</organism>
<sequence length="188" mass="21481">MKFIFTLGITLLLSSCNLFDSSESPIPAEFAGADYQLSDKNAKQWAIASKQAEQCIYPNLTRIQQQHFAKEDSYIHSQYVFFYPLENIIGEDYVKIIQNDEKSMSYATYQFKKFRTAIGSVESLNNQYCQILRTQARDDLDVVKGQYKNGMVDNSKNEDGTSKNTDGVATNQNKFFFDIIKWGSALLL</sequence>
<dbReference type="InterPro" id="IPR035279">
    <property type="entry name" value="DUF5358"/>
</dbReference>
<evidence type="ECO:0000313" key="1">
    <source>
        <dbReference type="EMBL" id="OOF39921.1"/>
    </source>
</evidence>
<name>A0A1V3IG93_9PAST</name>
<evidence type="ECO:0000313" key="2">
    <source>
        <dbReference type="Proteomes" id="UP000189426"/>
    </source>
</evidence>
<dbReference type="AlphaFoldDB" id="A0A1V3IG93"/>
<accession>A0A1V3IG93</accession>
<dbReference type="Pfam" id="PF17311">
    <property type="entry name" value="DUF5358"/>
    <property type="match status" value="1"/>
</dbReference>
<keyword evidence="2" id="KW-1185">Reference proteome</keyword>
<dbReference type="PROSITE" id="PS51257">
    <property type="entry name" value="PROKAR_LIPOPROTEIN"/>
    <property type="match status" value="1"/>
</dbReference>
<dbReference type="EMBL" id="MLHG01000030">
    <property type="protein sequence ID" value="OOF39921.1"/>
    <property type="molecule type" value="Genomic_DNA"/>
</dbReference>
<dbReference type="STRING" id="1908257.BKK47_05545"/>
<proteinExistence type="predicted"/>
<evidence type="ECO:0008006" key="3">
    <source>
        <dbReference type="Google" id="ProtNLM"/>
    </source>
</evidence>
<comment type="caution">
    <text evidence="1">The sequence shown here is derived from an EMBL/GenBank/DDBJ whole genome shotgun (WGS) entry which is preliminary data.</text>
</comment>
<protein>
    <recommendedName>
        <fullName evidence="3">DUF5358 domain-containing protein</fullName>
    </recommendedName>
</protein>
<dbReference type="Proteomes" id="UP000189426">
    <property type="component" value="Unassembled WGS sequence"/>
</dbReference>
<gene>
    <name evidence="1" type="ORF">BKK47_05545</name>
</gene>
<dbReference type="RefSeq" id="WP_077493926.1">
    <property type="nucleotide sequence ID" value="NZ_MLHG01000030.1"/>
</dbReference>
<reference evidence="1 2" key="1">
    <citation type="submission" date="2016-10" db="EMBL/GenBank/DDBJ databases">
        <title>Rodentibacter gen. nov. and new species.</title>
        <authorList>
            <person name="Christensen H."/>
        </authorList>
    </citation>
    <scope>NUCLEOTIDE SEQUENCE [LARGE SCALE GENOMIC DNA]</scope>
    <source>
        <strain evidence="1 2">Ppn418</strain>
    </source>
</reference>